<dbReference type="SUPFAM" id="SSF54631">
    <property type="entry name" value="CBS-domain pair"/>
    <property type="match status" value="1"/>
</dbReference>
<evidence type="ECO:0000256" key="2">
    <source>
        <dbReference type="ARBA" id="ARBA00006337"/>
    </source>
</evidence>
<dbReference type="Proteomes" id="UP000184171">
    <property type="component" value="Unassembled WGS sequence"/>
</dbReference>
<dbReference type="SMART" id="SM00116">
    <property type="entry name" value="CBS"/>
    <property type="match status" value="2"/>
</dbReference>
<feature type="domain" description="CBS" evidence="7">
    <location>
        <begin position="133"/>
        <end position="190"/>
    </location>
</feature>
<dbReference type="GO" id="GO:0050660">
    <property type="term" value="F:flavin adenine dinucleotide binding"/>
    <property type="evidence" value="ECO:0007669"/>
    <property type="project" value="InterPro"/>
</dbReference>
<sequence>MESDNSQEHLGWSSKLKRLFRGRPEASSEEELQNLIDASEQRGIIDEDEGDMLQSILELDETIVREVMVPRTDMVCVDADEPFHKVLDAVLKSGHSRIPIYKENNDNIIGLVYAKDLLRYWGQPIDEINLEEVLRQPFLVPESKLVSDLLQEFRKTQVHIAIVIDEYGGTSGLVTIEDLIEEIVGDIQDEYDLEDEWLIEEEGGTVLVDGRLNIEEFEEHFEIEVEREKFDTVGGYLVEHLGRVPAVGEHLVIDSLEFQVEAGDQRAIRQIRVLPLDKEEVDEL</sequence>
<dbReference type="SMART" id="SM01091">
    <property type="entry name" value="CorC_HlyC"/>
    <property type="match status" value="1"/>
</dbReference>
<evidence type="ECO:0000256" key="4">
    <source>
        <dbReference type="ARBA" id="ARBA00022737"/>
    </source>
</evidence>
<keyword evidence="4" id="KW-0677">Repeat</keyword>
<organism evidence="8 9">
    <name type="scientific">Malonomonas rubra DSM 5091</name>
    <dbReference type="NCBI Taxonomy" id="1122189"/>
    <lineage>
        <taxon>Bacteria</taxon>
        <taxon>Pseudomonadati</taxon>
        <taxon>Thermodesulfobacteriota</taxon>
        <taxon>Desulfuromonadia</taxon>
        <taxon>Desulfuromonadales</taxon>
        <taxon>Geopsychrobacteraceae</taxon>
        <taxon>Malonomonas</taxon>
    </lineage>
</organism>
<dbReference type="Pfam" id="PF00571">
    <property type="entry name" value="CBS"/>
    <property type="match status" value="2"/>
</dbReference>
<dbReference type="Pfam" id="PF03471">
    <property type="entry name" value="CorC_HlyC"/>
    <property type="match status" value="1"/>
</dbReference>
<dbReference type="AlphaFoldDB" id="A0A1M6DZ01"/>
<dbReference type="STRING" id="1122189.SAMN02745165_00863"/>
<evidence type="ECO:0000256" key="3">
    <source>
        <dbReference type="ARBA" id="ARBA00022475"/>
    </source>
</evidence>
<comment type="subcellular location">
    <subcellularLocation>
        <location evidence="1">Cell membrane</location>
        <topology evidence="1">Multi-pass membrane protein</topology>
    </subcellularLocation>
</comment>
<dbReference type="InterPro" id="IPR044751">
    <property type="entry name" value="Ion_transp-like_CBS"/>
</dbReference>
<gene>
    <name evidence="8" type="ORF">SAMN02745165_00863</name>
</gene>
<dbReference type="SUPFAM" id="SSF56176">
    <property type="entry name" value="FAD-binding/transporter-associated domain-like"/>
    <property type="match status" value="1"/>
</dbReference>
<dbReference type="InterPro" id="IPR016169">
    <property type="entry name" value="FAD-bd_PCMH_sub2"/>
</dbReference>
<dbReference type="CDD" id="cd04590">
    <property type="entry name" value="CBS_pair_CorC_HlyC_assoc"/>
    <property type="match status" value="1"/>
</dbReference>
<keyword evidence="5 6" id="KW-0129">CBS domain</keyword>
<dbReference type="InterPro" id="IPR036318">
    <property type="entry name" value="FAD-bd_PCMH-like_sf"/>
</dbReference>
<evidence type="ECO:0000313" key="9">
    <source>
        <dbReference type="Proteomes" id="UP000184171"/>
    </source>
</evidence>
<dbReference type="Gene3D" id="3.10.580.10">
    <property type="entry name" value="CBS-domain"/>
    <property type="match status" value="1"/>
</dbReference>
<protein>
    <submittedName>
        <fullName evidence="8">Magnesium and cobalt transporter</fullName>
    </submittedName>
</protein>
<reference evidence="8 9" key="1">
    <citation type="submission" date="2016-11" db="EMBL/GenBank/DDBJ databases">
        <authorList>
            <person name="Jaros S."/>
            <person name="Januszkiewicz K."/>
            <person name="Wedrychowicz H."/>
        </authorList>
    </citation>
    <scope>NUCLEOTIDE SEQUENCE [LARGE SCALE GENOMIC DNA]</scope>
    <source>
        <strain evidence="8 9">DSM 5091</strain>
    </source>
</reference>
<dbReference type="GO" id="GO:0005886">
    <property type="term" value="C:plasma membrane"/>
    <property type="evidence" value="ECO:0007669"/>
    <property type="project" value="UniProtKB-SubCell"/>
</dbReference>
<dbReference type="FunFam" id="3.10.580.10:FF:000002">
    <property type="entry name" value="Magnesium/cobalt efflux protein CorC"/>
    <property type="match status" value="1"/>
</dbReference>
<accession>A0A1M6DZ01</accession>
<evidence type="ECO:0000313" key="8">
    <source>
        <dbReference type="EMBL" id="SHI78375.1"/>
    </source>
</evidence>
<dbReference type="InterPro" id="IPR000644">
    <property type="entry name" value="CBS_dom"/>
</dbReference>
<dbReference type="InterPro" id="IPR046342">
    <property type="entry name" value="CBS_dom_sf"/>
</dbReference>
<dbReference type="PROSITE" id="PS51371">
    <property type="entry name" value="CBS"/>
    <property type="match status" value="2"/>
</dbReference>
<evidence type="ECO:0000259" key="7">
    <source>
        <dbReference type="PROSITE" id="PS51371"/>
    </source>
</evidence>
<feature type="domain" description="CBS" evidence="7">
    <location>
        <begin position="68"/>
        <end position="127"/>
    </location>
</feature>
<evidence type="ECO:0000256" key="1">
    <source>
        <dbReference type="ARBA" id="ARBA00004651"/>
    </source>
</evidence>
<keyword evidence="3" id="KW-0472">Membrane</keyword>
<comment type="similarity">
    <text evidence="2">Belongs to the UPF0053 family.</text>
</comment>
<dbReference type="PANTHER" id="PTHR22777">
    <property type="entry name" value="HEMOLYSIN-RELATED"/>
    <property type="match status" value="1"/>
</dbReference>
<keyword evidence="3" id="KW-1003">Cell membrane</keyword>
<proteinExistence type="inferred from homology"/>
<dbReference type="PANTHER" id="PTHR22777:SF32">
    <property type="entry name" value="UPF0053 INNER MEMBRANE PROTEIN YFJD"/>
    <property type="match status" value="1"/>
</dbReference>
<dbReference type="RefSeq" id="WP_072905950.1">
    <property type="nucleotide sequence ID" value="NZ_FQZT01000002.1"/>
</dbReference>
<keyword evidence="9" id="KW-1185">Reference proteome</keyword>
<evidence type="ECO:0000256" key="5">
    <source>
        <dbReference type="ARBA" id="ARBA00023122"/>
    </source>
</evidence>
<dbReference type="Gene3D" id="3.30.465.10">
    <property type="match status" value="1"/>
</dbReference>
<name>A0A1M6DZ01_MALRU</name>
<dbReference type="EMBL" id="FQZT01000002">
    <property type="protein sequence ID" value="SHI78375.1"/>
    <property type="molecule type" value="Genomic_DNA"/>
</dbReference>
<dbReference type="InterPro" id="IPR005170">
    <property type="entry name" value="Transptr-assoc_dom"/>
</dbReference>
<evidence type="ECO:0000256" key="6">
    <source>
        <dbReference type="PROSITE-ProRule" id="PRU00703"/>
    </source>
</evidence>